<dbReference type="EMBL" id="HACM01007218">
    <property type="protein sequence ID" value="CRZ07660.1"/>
    <property type="molecule type" value="Transcribed_RNA"/>
</dbReference>
<dbReference type="EMBL" id="HACM01007150">
    <property type="protein sequence ID" value="CRZ07592.1"/>
    <property type="molecule type" value="Transcribed_RNA"/>
</dbReference>
<dbReference type="EMBL" id="HACM01007212">
    <property type="protein sequence ID" value="CRZ07654.1"/>
    <property type="molecule type" value="Transcribed_RNA"/>
</dbReference>
<evidence type="ECO:0000256" key="1">
    <source>
        <dbReference type="SAM" id="MobiDB-lite"/>
    </source>
</evidence>
<dbReference type="EMBL" id="HACM01007285">
    <property type="protein sequence ID" value="CRZ07727.1"/>
    <property type="molecule type" value="Transcribed_RNA"/>
</dbReference>
<dbReference type="EMBL" id="HACM01007112">
    <property type="protein sequence ID" value="CRZ07554.1"/>
    <property type="molecule type" value="Transcribed_RNA"/>
</dbReference>
<dbReference type="EMBL" id="HACM01007286">
    <property type="protein sequence ID" value="CRZ07728.1"/>
    <property type="molecule type" value="Transcribed_RNA"/>
</dbReference>
<dbReference type="EMBL" id="HACM01007233">
    <property type="protein sequence ID" value="CRZ07675.1"/>
    <property type="molecule type" value="Transcribed_RNA"/>
</dbReference>
<dbReference type="EMBL" id="HACM01007262">
    <property type="protein sequence ID" value="CRZ07704.1"/>
    <property type="molecule type" value="Transcribed_RNA"/>
</dbReference>
<evidence type="ECO:0000313" key="2">
    <source>
        <dbReference type="EMBL" id="CRZ07535.1"/>
    </source>
</evidence>
<dbReference type="EMBL" id="HACM01007267">
    <property type="protein sequence ID" value="CRZ07709.1"/>
    <property type="molecule type" value="Transcribed_RNA"/>
</dbReference>
<protein>
    <submittedName>
        <fullName evidence="2">Uncharacterized protein</fullName>
    </submittedName>
</protein>
<dbReference type="EMBL" id="HACM01007117">
    <property type="protein sequence ID" value="CRZ07559.1"/>
    <property type="molecule type" value="Transcribed_RNA"/>
</dbReference>
<dbReference type="EMBL" id="HACM01007136">
    <property type="protein sequence ID" value="CRZ07578.1"/>
    <property type="molecule type" value="Transcribed_RNA"/>
</dbReference>
<dbReference type="EMBL" id="HACM01007269">
    <property type="protein sequence ID" value="CRZ07711.1"/>
    <property type="molecule type" value="Transcribed_RNA"/>
</dbReference>
<dbReference type="EMBL" id="HACM01007210">
    <property type="protein sequence ID" value="CRZ07652.1"/>
    <property type="molecule type" value="Transcribed_RNA"/>
</dbReference>
<feature type="compositionally biased region" description="Basic and acidic residues" evidence="1">
    <location>
        <begin position="7"/>
        <end position="19"/>
    </location>
</feature>
<dbReference type="EMBL" id="HACM01007239">
    <property type="protein sequence ID" value="CRZ07681.1"/>
    <property type="molecule type" value="Transcribed_RNA"/>
</dbReference>
<dbReference type="EMBL" id="HACM01007114">
    <property type="protein sequence ID" value="CRZ07556.1"/>
    <property type="molecule type" value="Transcribed_RNA"/>
</dbReference>
<dbReference type="EMBL" id="HACM01007189">
    <property type="protein sequence ID" value="CRZ07631.1"/>
    <property type="molecule type" value="Transcribed_RNA"/>
</dbReference>
<dbReference type="EMBL" id="HACM01007279">
    <property type="protein sequence ID" value="CRZ07721.1"/>
    <property type="molecule type" value="Transcribed_RNA"/>
</dbReference>
<dbReference type="EMBL" id="HACM01007271">
    <property type="protein sequence ID" value="CRZ07713.1"/>
    <property type="molecule type" value="Transcribed_RNA"/>
</dbReference>
<feature type="region of interest" description="Disordered" evidence="1">
    <location>
        <begin position="1"/>
        <end position="52"/>
    </location>
</feature>
<dbReference type="EMBL" id="HACM01007088">
    <property type="protein sequence ID" value="CRZ07530.1"/>
    <property type="molecule type" value="Transcribed_RNA"/>
</dbReference>
<dbReference type="EMBL" id="HACM01007235">
    <property type="protein sequence ID" value="CRZ07677.1"/>
    <property type="molecule type" value="Transcribed_RNA"/>
</dbReference>
<dbReference type="EMBL" id="HACM01007130">
    <property type="protein sequence ID" value="CRZ07572.1"/>
    <property type="molecule type" value="Transcribed_RNA"/>
</dbReference>
<dbReference type="EMBL" id="HACM01007067">
    <property type="protein sequence ID" value="CRZ07509.1"/>
    <property type="molecule type" value="Transcribed_RNA"/>
</dbReference>
<dbReference type="EMBL" id="HACM01007226">
    <property type="protein sequence ID" value="CRZ07668.1"/>
    <property type="molecule type" value="Transcribed_RNA"/>
</dbReference>
<dbReference type="EMBL" id="HACM01007266">
    <property type="protein sequence ID" value="CRZ07708.1"/>
    <property type="molecule type" value="Transcribed_RNA"/>
</dbReference>
<dbReference type="EMBL" id="HACM01007280">
    <property type="protein sequence ID" value="CRZ07722.1"/>
    <property type="molecule type" value="Transcribed_RNA"/>
</dbReference>
<dbReference type="EMBL" id="HACM01007247">
    <property type="protein sequence ID" value="CRZ07689.1"/>
    <property type="molecule type" value="Transcribed_RNA"/>
</dbReference>
<dbReference type="EMBL" id="HACM01007178">
    <property type="protein sequence ID" value="CRZ07620.1"/>
    <property type="molecule type" value="Transcribed_RNA"/>
</dbReference>
<dbReference type="EMBL" id="HACM01007230">
    <property type="protein sequence ID" value="CRZ07672.1"/>
    <property type="molecule type" value="Transcribed_RNA"/>
</dbReference>
<dbReference type="EMBL" id="HACM01007147">
    <property type="protein sequence ID" value="CRZ07589.1"/>
    <property type="molecule type" value="Transcribed_RNA"/>
</dbReference>
<dbReference type="AlphaFoldDB" id="A0A0H5R040"/>
<dbReference type="EMBL" id="HACM01007276">
    <property type="protein sequence ID" value="CRZ07718.1"/>
    <property type="molecule type" value="Transcribed_RNA"/>
</dbReference>
<dbReference type="EMBL" id="HACM01007184">
    <property type="protein sequence ID" value="CRZ07626.1"/>
    <property type="molecule type" value="Transcribed_RNA"/>
</dbReference>
<dbReference type="EMBL" id="HACM01007244">
    <property type="protein sequence ID" value="CRZ07686.1"/>
    <property type="molecule type" value="Transcribed_RNA"/>
</dbReference>
<dbReference type="EMBL" id="HACM01007156">
    <property type="protein sequence ID" value="CRZ07598.1"/>
    <property type="molecule type" value="Transcribed_RNA"/>
</dbReference>
<dbReference type="EMBL" id="HACM01007133">
    <property type="protein sequence ID" value="CRZ07575.1"/>
    <property type="molecule type" value="Transcribed_RNA"/>
</dbReference>
<dbReference type="EMBL" id="HACM01007145">
    <property type="protein sequence ID" value="CRZ07587.1"/>
    <property type="molecule type" value="Transcribed_RNA"/>
</dbReference>
<dbReference type="EMBL" id="HACM01007254">
    <property type="protein sequence ID" value="CRZ07696.1"/>
    <property type="molecule type" value="Transcribed_RNA"/>
</dbReference>
<accession>A0A0H5R040</accession>
<dbReference type="EMBL" id="HACM01007181">
    <property type="protein sequence ID" value="CRZ07623.1"/>
    <property type="molecule type" value="Transcribed_RNA"/>
</dbReference>
<dbReference type="EMBL" id="HACM01007186">
    <property type="protein sequence ID" value="CRZ07628.1"/>
    <property type="molecule type" value="Transcribed_RNA"/>
</dbReference>
<dbReference type="EMBL" id="HACM01007295">
    <property type="protein sequence ID" value="CRZ07737.1"/>
    <property type="molecule type" value="Transcribed_RNA"/>
</dbReference>
<dbReference type="EMBL" id="HACM01007197">
    <property type="protein sequence ID" value="CRZ07639.1"/>
    <property type="molecule type" value="Transcribed_RNA"/>
</dbReference>
<dbReference type="EMBL" id="HACM01007070">
    <property type="protein sequence ID" value="CRZ07512.1"/>
    <property type="molecule type" value="Transcribed_RNA"/>
</dbReference>
<dbReference type="EMBL" id="HACM01007163">
    <property type="protein sequence ID" value="CRZ07605.1"/>
    <property type="molecule type" value="Transcribed_RNA"/>
</dbReference>
<dbReference type="EMBL" id="HACM01007200">
    <property type="protein sequence ID" value="CRZ07642.1"/>
    <property type="molecule type" value="Transcribed_RNA"/>
</dbReference>
<dbReference type="EMBL" id="HACM01007125">
    <property type="protein sequence ID" value="CRZ07567.1"/>
    <property type="molecule type" value="Transcribed_RNA"/>
</dbReference>
<dbReference type="EMBL" id="HACM01007250">
    <property type="protein sequence ID" value="CRZ07692.1"/>
    <property type="molecule type" value="Transcribed_RNA"/>
</dbReference>
<dbReference type="EMBL" id="HACM01007263">
    <property type="protein sequence ID" value="CRZ07705.1"/>
    <property type="molecule type" value="Transcribed_RNA"/>
</dbReference>
<dbReference type="EMBL" id="HACM01007166">
    <property type="protein sequence ID" value="CRZ07608.1"/>
    <property type="molecule type" value="Transcribed_RNA"/>
</dbReference>
<proteinExistence type="predicted"/>
<dbReference type="EMBL" id="HACM01007083">
    <property type="protein sequence ID" value="CRZ07525.1"/>
    <property type="molecule type" value="Transcribed_RNA"/>
</dbReference>
<dbReference type="EMBL" id="HACM01007153">
    <property type="protein sequence ID" value="CRZ07595.1"/>
    <property type="molecule type" value="Transcribed_RNA"/>
</dbReference>
<dbReference type="EMBL" id="HACM01007265">
    <property type="protein sequence ID" value="CRZ07707.1"/>
    <property type="molecule type" value="Transcribed_RNA"/>
</dbReference>
<dbReference type="EMBL" id="HACM01007103">
    <property type="protein sequence ID" value="CRZ07545.1"/>
    <property type="molecule type" value="Transcribed_RNA"/>
</dbReference>
<dbReference type="EMBL" id="HACM01007299">
    <property type="protein sequence ID" value="CRZ07741.1"/>
    <property type="molecule type" value="Transcribed_RNA"/>
</dbReference>
<organism evidence="2">
    <name type="scientific">Spongospora subterranea</name>
    <dbReference type="NCBI Taxonomy" id="70186"/>
    <lineage>
        <taxon>Eukaryota</taxon>
        <taxon>Sar</taxon>
        <taxon>Rhizaria</taxon>
        <taxon>Endomyxa</taxon>
        <taxon>Phytomyxea</taxon>
        <taxon>Plasmodiophorida</taxon>
        <taxon>Plasmodiophoridae</taxon>
        <taxon>Spongospora</taxon>
    </lineage>
</organism>
<dbReference type="EMBL" id="HACM01007225">
    <property type="protein sequence ID" value="CRZ07667.1"/>
    <property type="molecule type" value="Transcribed_RNA"/>
</dbReference>
<name>A0A0H5R040_9EUKA</name>
<dbReference type="EMBL" id="HACM01007100">
    <property type="protein sequence ID" value="CRZ07542.1"/>
    <property type="molecule type" value="Transcribed_RNA"/>
</dbReference>
<dbReference type="EMBL" id="HACM01007260">
    <property type="protein sequence ID" value="CRZ07702.1"/>
    <property type="molecule type" value="Transcribed_RNA"/>
</dbReference>
<dbReference type="EMBL" id="HACM01007160">
    <property type="protein sequence ID" value="CRZ07602.1"/>
    <property type="molecule type" value="Transcribed_RNA"/>
</dbReference>
<dbReference type="EMBL" id="HACM01007240">
    <property type="protein sequence ID" value="CRZ07682.1"/>
    <property type="molecule type" value="Transcribed_RNA"/>
</dbReference>
<dbReference type="EMBL" id="HACM01007174">
    <property type="protein sequence ID" value="CRZ07616.1"/>
    <property type="molecule type" value="Transcribed_RNA"/>
</dbReference>
<dbReference type="EMBL" id="HACM01007119">
    <property type="protein sequence ID" value="CRZ07561.1"/>
    <property type="molecule type" value="Transcribed_RNA"/>
</dbReference>
<dbReference type="EMBL" id="HACM01007060">
    <property type="protein sequence ID" value="CRZ07502.1"/>
    <property type="molecule type" value="Transcribed_RNA"/>
</dbReference>
<dbReference type="EMBL" id="HACM01007232">
    <property type="protein sequence ID" value="CRZ07674.1"/>
    <property type="molecule type" value="Transcribed_RNA"/>
</dbReference>
<dbReference type="EMBL" id="HACM01007172">
    <property type="protein sequence ID" value="CRZ07614.1"/>
    <property type="molecule type" value="Transcribed_RNA"/>
</dbReference>
<dbReference type="EMBL" id="HACM01007274">
    <property type="protein sequence ID" value="CRZ07716.1"/>
    <property type="molecule type" value="Transcribed_RNA"/>
</dbReference>
<dbReference type="EMBL" id="HACM01007246">
    <property type="protein sequence ID" value="CRZ07688.1"/>
    <property type="molecule type" value="Transcribed_RNA"/>
</dbReference>
<dbReference type="EMBL" id="HACM01007076">
    <property type="protein sequence ID" value="CRZ07518.1"/>
    <property type="molecule type" value="Transcribed_RNA"/>
</dbReference>
<dbReference type="EMBL" id="HACM01007108">
    <property type="protein sequence ID" value="CRZ07550.1"/>
    <property type="molecule type" value="Transcribed_RNA"/>
</dbReference>
<reference evidence="2" key="1">
    <citation type="submission" date="2015-04" db="EMBL/GenBank/DDBJ databases">
        <title>The genome sequence of the plant pathogenic Rhizarian Plasmodiophora brassicae reveals insights in its biotrophic life cycle and the origin of chitin synthesis.</title>
        <authorList>
            <person name="Schwelm A."/>
            <person name="Fogelqvist J."/>
            <person name="Knaust A."/>
            <person name="Julke S."/>
            <person name="Lilja T."/>
            <person name="Dhandapani V."/>
            <person name="Bonilla-Rosso G."/>
            <person name="Karlsson M."/>
            <person name="Shevchenko A."/>
            <person name="Choi S.R."/>
            <person name="Kim H.G."/>
            <person name="Park J.Y."/>
            <person name="Lim Y.P."/>
            <person name="Ludwig-Muller J."/>
            <person name="Dixelius C."/>
        </authorList>
    </citation>
    <scope>NUCLEOTIDE SEQUENCE</scope>
    <source>
        <tissue evidence="2">Potato root galls</tissue>
    </source>
</reference>
<dbReference type="EMBL" id="HACM01007096">
    <property type="protein sequence ID" value="CRZ07538.1"/>
    <property type="molecule type" value="Transcribed_RNA"/>
</dbReference>
<dbReference type="EMBL" id="HACM01007205">
    <property type="protein sequence ID" value="CRZ07647.1"/>
    <property type="molecule type" value="Transcribed_RNA"/>
</dbReference>
<dbReference type="EMBL" id="HACM01007294">
    <property type="protein sequence ID" value="CRZ07736.1"/>
    <property type="molecule type" value="Transcribed_RNA"/>
</dbReference>
<dbReference type="EMBL" id="HACM01007141">
    <property type="protein sequence ID" value="CRZ07583.1"/>
    <property type="molecule type" value="Transcribed_RNA"/>
</dbReference>
<dbReference type="EMBL" id="HACM01007064">
    <property type="protein sequence ID" value="CRZ07506.1"/>
    <property type="molecule type" value="Transcribed_RNA"/>
</dbReference>
<dbReference type="EMBL" id="HACM01007167">
    <property type="protein sequence ID" value="CRZ07609.1"/>
    <property type="molecule type" value="Transcribed_RNA"/>
</dbReference>
<dbReference type="EMBL" id="HACM01007080">
    <property type="protein sequence ID" value="CRZ07522.1"/>
    <property type="molecule type" value="Transcribed_RNA"/>
</dbReference>
<dbReference type="EMBL" id="HACM01007221">
    <property type="protein sequence ID" value="CRZ07663.1"/>
    <property type="molecule type" value="Transcribed_RNA"/>
</dbReference>
<dbReference type="EMBL" id="HACM01007073">
    <property type="protein sequence ID" value="CRZ07515.1"/>
    <property type="molecule type" value="Transcribed_RNA"/>
</dbReference>
<dbReference type="EMBL" id="HACM01007301">
    <property type="protein sequence ID" value="CRZ07743.1"/>
    <property type="molecule type" value="Transcribed_RNA"/>
</dbReference>
<dbReference type="EMBL" id="HACM01007211">
    <property type="protein sequence ID" value="CRZ07653.1"/>
    <property type="molecule type" value="Transcribed_RNA"/>
</dbReference>
<dbReference type="EMBL" id="HACM01007193">
    <property type="protein sequence ID" value="CRZ07635.1"/>
    <property type="molecule type" value="Transcribed_RNA"/>
</dbReference>
<sequence>MPPYCTEDDKPARTHELKLKRLKSQPNNKRLLETGAEVQSHKSKRRHLNANEADREYSQFTNSSSMVQPIPEPKQTCQRRLMQSKNPHFFKYNQKPTNYF</sequence>
<dbReference type="EMBL" id="HACM01007253">
    <property type="protein sequence ID" value="CRZ07695.1"/>
    <property type="molecule type" value="Transcribed_RNA"/>
</dbReference>
<dbReference type="EMBL" id="HACM01007093">
    <property type="protein sequence ID" value="CRZ07535.1"/>
    <property type="molecule type" value="Transcribed_RNA"/>
</dbReference>